<proteinExistence type="predicted"/>
<evidence type="ECO:0000313" key="3">
    <source>
        <dbReference type="Proteomes" id="UP000236728"/>
    </source>
</evidence>
<dbReference type="EMBL" id="FNVA01000008">
    <property type="protein sequence ID" value="SEG66755.1"/>
    <property type="molecule type" value="Genomic_DNA"/>
</dbReference>
<protein>
    <submittedName>
        <fullName evidence="2">Uncharacterized protein</fullName>
    </submittedName>
</protein>
<reference evidence="2 3" key="1">
    <citation type="submission" date="2016-10" db="EMBL/GenBank/DDBJ databases">
        <authorList>
            <person name="de Groot N.N."/>
        </authorList>
    </citation>
    <scope>NUCLEOTIDE SEQUENCE [LARGE SCALE GENOMIC DNA]</scope>
    <source>
        <strain evidence="2 3">DSM 22489</strain>
    </source>
</reference>
<keyword evidence="3" id="KW-1185">Reference proteome</keyword>
<accession>A0A1H6C274</accession>
<evidence type="ECO:0000313" key="2">
    <source>
        <dbReference type="EMBL" id="SEG66755.1"/>
    </source>
</evidence>
<sequence length="190" mass="20343">MSPEGPPQIGCPCLDSETWVRRMPRKTTHPEPPQVSPKHPHHHHVSNARRGAPTYSDSGIFLTRPSGPSFSPNPPRLRASAGYSTSTTPTSPPHHCRKLDHAHSSGPATTRKGPVLTGPKSPRRRRFRSAEGWSAGGAATTELPFLNSALPLRLRSCSAAVLARKSQKPASGPATIKNSARSSKRASGAY</sequence>
<dbReference type="Proteomes" id="UP000236728">
    <property type="component" value="Unassembled WGS sequence"/>
</dbReference>
<evidence type="ECO:0000256" key="1">
    <source>
        <dbReference type="SAM" id="MobiDB-lite"/>
    </source>
</evidence>
<dbReference type="AlphaFoldDB" id="A0A1H6C274"/>
<gene>
    <name evidence="2" type="ORF">SAMN05421819_4156</name>
</gene>
<feature type="compositionally biased region" description="Basic residues" evidence="1">
    <location>
        <begin position="38"/>
        <end position="47"/>
    </location>
</feature>
<feature type="region of interest" description="Disordered" evidence="1">
    <location>
        <begin position="1"/>
        <end position="140"/>
    </location>
</feature>
<name>A0A1H6C274_9BACT</name>
<organism evidence="2 3">
    <name type="scientific">Bryocella elongata</name>
    <dbReference type="NCBI Taxonomy" id="863522"/>
    <lineage>
        <taxon>Bacteria</taxon>
        <taxon>Pseudomonadati</taxon>
        <taxon>Acidobacteriota</taxon>
        <taxon>Terriglobia</taxon>
        <taxon>Terriglobales</taxon>
        <taxon>Acidobacteriaceae</taxon>
        <taxon>Bryocella</taxon>
    </lineage>
</organism>
<feature type="region of interest" description="Disordered" evidence="1">
    <location>
        <begin position="162"/>
        <end position="190"/>
    </location>
</feature>